<evidence type="ECO:0000256" key="10">
    <source>
        <dbReference type="RuleBase" id="RU361177"/>
    </source>
</evidence>
<keyword evidence="11" id="KW-1185">Reference proteome</keyword>
<evidence type="ECO:0000313" key="12">
    <source>
        <dbReference type="RefSeq" id="XP_008461553.2"/>
    </source>
</evidence>
<evidence type="ECO:0000256" key="9">
    <source>
        <dbReference type="ARBA" id="ARBA00047707"/>
    </source>
</evidence>
<dbReference type="GO" id="GO:0050660">
    <property type="term" value="F:flavin adenine dinucleotide binding"/>
    <property type="evidence" value="ECO:0007669"/>
    <property type="project" value="InterPro"/>
</dbReference>
<protein>
    <recommendedName>
        <fullName evidence="10">Flavin-containing monooxygenase</fullName>
        <ecNumber evidence="10">1.-.-.-</ecNumber>
    </recommendedName>
</protein>
<dbReference type="eggNOG" id="KOG1399">
    <property type="taxonomic scope" value="Eukaryota"/>
</dbReference>
<dbReference type="InterPro" id="IPR036291">
    <property type="entry name" value="NAD(P)-bd_dom_sf"/>
</dbReference>
<keyword evidence="7 10" id="KW-0560">Oxidoreductase</keyword>
<dbReference type="InterPro" id="IPR050982">
    <property type="entry name" value="Auxin_biosynth/cation_transpt"/>
</dbReference>
<dbReference type="InterPro" id="IPR000960">
    <property type="entry name" value="Flavin_mOase"/>
</dbReference>
<keyword evidence="10 12" id="KW-0503">Monooxygenase</keyword>
<dbReference type="InterPro" id="IPR020946">
    <property type="entry name" value="Flavin_mOase-like"/>
</dbReference>
<evidence type="ECO:0000256" key="6">
    <source>
        <dbReference type="ARBA" id="ARBA00022857"/>
    </source>
</evidence>
<dbReference type="PRINTS" id="PR00368">
    <property type="entry name" value="FADPNR"/>
</dbReference>
<name>A0A1S3CG94_CUCME</name>
<dbReference type="Gene3D" id="3.50.50.60">
    <property type="entry name" value="FAD/NAD(P)-binding domain"/>
    <property type="match status" value="1"/>
</dbReference>
<dbReference type="Pfam" id="PF00743">
    <property type="entry name" value="FMO-like"/>
    <property type="match status" value="1"/>
</dbReference>
<dbReference type="PANTHER" id="PTHR43539:SF42">
    <property type="entry name" value="OS01G0273800 PROTEIN"/>
    <property type="match status" value="1"/>
</dbReference>
<dbReference type="GO" id="GO:0004499">
    <property type="term" value="F:N,N-dimethylaniline monooxygenase activity"/>
    <property type="evidence" value="ECO:0007669"/>
    <property type="project" value="InterPro"/>
</dbReference>
<dbReference type="GO" id="GO:0050661">
    <property type="term" value="F:NADP binding"/>
    <property type="evidence" value="ECO:0007669"/>
    <property type="project" value="InterPro"/>
</dbReference>
<dbReference type="GeneID" id="103500125"/>
<dbReference type="PIRSF" id="PIRSF000332">
    <property type="entry name" value="FMO"/>
    <property type="match status" value="1"/>
</dbReference>
<dbReference type="SUPFAM" id="SSF51735">
    <property type="entry name" value="NAD(P)-binding Rossmann-fold domains"/>
    <property type="match status" value="1"/>
</dbReference>
<comment type="catalytic activity">
    <reaction evidence="9">
        <text>indole-3-pyruvate + NADPH + O2 + H(+) = (indol-3-yl)acetate + CO2 + NADP(+) + H2O</text>
        <dbReference type="Rhea" id="RHEA:34331"/>
        <dbReference type="ChEBI" id="CHEBI:15377"/>
        <dbReference type="ChEBI" id="CHEBI:15378"/>
        <dbReference type="ChEBI" id="CHEBI:15379"/>
        <dbReference type="ChEBI" id="CHEBI:16526"/>
        <dbReference type="ChEBI" id="CHEBI:17640"/>
        <dbReference type="ChEBI" id="CHEBI:30854"/>
        <dbReference type="ChEBI" id="CHEBI:57783"/>
        <dbReference type="ChEBI" id="CHEBI:58349"/>
        <dbReference type="EC" id="1.14.13.168"/>
    </reaction>
</comment>
<comment type="cofactor">
    <cofactor evidence="1 10">
        <name>FAD</name>
        <dbReference type="ChEBI" id="CHEBI:57692"/>
    </cofactor>
</comment>
<dbReference type="GO" id="GO:0103075">
    <property type="term" value="F:indole-3-pyruvate monooxygenase activity"/>
    <property type="evidence" value="ECO:0007669"/>
    <property type="project" value="UniProtKB-EC"/>
</dbReference>
<keyword evidence="6" id="KW-0521">NADP</keyword>
<dbReference type="SUPFAM" id="SSF51905">
    <property type="entry name" value="FAD/NAD(P)-binding domain"/>
    <property type="match status" value="1"/>
</dbReference>
<dbReference type="AlphaFoldDB" id="A0A1S3CG94"/>
<keyword evidence="5 10" id="KW-0274">FAD</keyword>
<dbReference type="PANTHER" id="PTHR43539">
    <property type="entry name" value="FLAVIN-BINDING MONOOXYGENASE-LIKE PROTEIN (AFU_ORTHOLOGUE AFUA_4G09220)"/>
    <property type="match status" value="1"/>
</dbReference>
<dbReference type="InterPro" id="IPR036188">
    <property type="entry name" value="FAD/NAD-bd_sf"/>
</dbReference>
<accession>A0A1S3CG94</accession>
<dbReference type="KEGG" id="cmo:103500125"/>
<reference evidence="12" key="1">
    <citation type="submission" date="2025-08" db="UniProtKB">
        <authorList>
            <consortium name="RefSeq"/>
        </authorList>
    </citation>
    <scope>IDENTIFICATION</scope>
    <source>
        <tissue evidence="12">Stem</tissue>
    </source>
</reference>
<dbReference type="PRINTS" id="PR00469">
    <property type="entry name" value="PNDRDTASEII"/>
</dbReference>
<gene>
    <name evidence="12" type="primary">LOC103500125</name>
</gene>
<dbReference type="GO" id="GO:0009851">
    <property type="term" value="P:auxin biosynthetic process"/>
    <property type="evidence" value="ECO:0007669"/>
    <property type="project" value="UniProtKB-KW"/>
</dbReference>
<dbReference type="Proteomes" id="UP001652600">
    <property type="component" value="Chromosome 6"/>
</dbReference>
<evidence type="ECO:0000313" key="11">
    <source>
        <dbReference type="Proteomes" id="UP001652600"/>
    </source>
</evidence>
<evidence type="ECO:0000256" key="4">
    <source>
        <dbReference type="ARBA" id="ARBA00022630"/>
    </source>
</evidence>
<comment type="similarity">
    <text evidence="3 10">Belongs to the FMO family.</text>
</comment>
<evidence type="ECO:0000256" key="8">
    <source>
        <dbReference type="ARBA" id="ARBA00023070"/>
    </source>
</evidence>
<evidence type="ECO:0000256" key="7">
    <source>
        <dbReference type="ARBA" id="ARBA00023002"/>
    </source>
</evidence>
<dbReference type="InParanoid" id="A0A1S3CG94"/>
<proteinExistence type="inferred from homology"/>
<comment type="pathway">
    <text evidence="2">Plant hormone metabolism; auxin biosynthesis.</text>
</comment>
<evidence type="ECO:0000256" key="2">
    <source>
        <dbReference type="ARBA" id="ARBA00004814"/>
    </source>
</evidence>
<keyword evidence="4 10" id="KW-0285">Flavoprotein</keyword>
<evidence type="ECO:0000256" key="3">
    <source>
        <dbReference type="ARBA" id="ARBA00009183"/>
    </source>
</evidence>
<dbReference type="EC" id="1.-.-.-" evidence="10"/>
<evidence type="ECO:0000256" key="1">
    <source>
        <dbReference type="ARBA" id="ARBA00001974"/>
    </source>
</evidence>
<evidence type="ECO:0000256" key="5">
    <source>
        <dbReference type="ARBA" id="ARBA00022827"/>
    </source>
</evidence>
<keyword evidence="8" id="KW-0073">Auxin biosynthesis</keyword>
<organism evidence="11 12">
    <name type="scientific">Cucumis melo</name>
    <name type="common">Muskmelon</name>
    <dbReference type="NCBI Taxonomy" id="3656"/>
    <lineage>
        <taxon>Eukaryota</taxon>
        <taxon>Viridiplantae</taxon>
        <taxon>Streptophyta</taxon>
        <taxon>Embryophyta</taxon>
        <taxon>Tracheophyta</taxon>
        <taxon>Spermatophyta</taxon>
        <taxon>Magnoliopsida</taxon>
        <taxon>eudicotyledons</taxon>
        <taxon>Gunneridae</taxon>
        <taxon>Pentapetalae</taxon>
        <taxon>rosids</taxon>
        <taxon>fabids</taxon>
        <taxon>Cucurbitales</taxon>
        <taxon>Cucurbitaceae</taxon>
        <taxon>Benincaseae</taxon>
        <taxon>Cucumis</taxon>
    </lineage>
</organism>
<sequence length="385" mass="43091">MADTTVIIIGAGPSGLATAASLTLSSISYIIIEREDCSVPLWRKHSYDRLHLHVPNRFCHLPAMPFPSSTPNYLPKVNFLDYLDRYAENFRIRPLYRRNVEAAQFDHPEGKWKVRARNLDKGEMEEFRSRFLVVATGETAEAYTPAVPGMEEFGGDLMHSTKFKSGKGFEGKNVLVVGAGNSGMEIALDLCLHAANTSLVVRSPVHFMSRRMIGLGLDMLKYNLPIWFVDSLMVMLSKLIYGNLTNYGIKRPVEGPFSMKAKYGKYPIIDVGTLEQIKCGQIQVLATEIASIKGKNNVVFKNGKCYQFDSIIFCTGFKRSTNLWLKGDEYLLNDDGLPKPSYPNHWKGKNGLYCVGLSRRGLYGANLDAQNVAKDISTQIYKFGS</sequence>
<dbReference type="RefSeq" id="XP_008461553.2">
    <property type="nucleotide sequence ID" value="XM_008463331.3"/>
</dbReference>